<feature type="region of interest" description="Disordered" evidence="3">
    <location>
        <begin position="1"/>
        <end position="59"/>
    </location>
</feature>
<dbReference type="InterPro" id="IPR039892">
    <property type="entry name" value="Spa2/Sph1"/>
</dbReference>
<dbReference type="InterPro" id="IPR013724">
    <property type="entry name" value="GIT_SHD"/>
</dbReference>
<evidence type="ECO:0000256" key="3">
    <source>
        <dbReference type="SAM" id="MobiDB-lite"/>
    </source>
</evidence>
<dbReference type="AlphaFoldDB" id="A0A067MK79"/>
<feature type="compositionally biased region" description="Polar residues" evidence="3">
    <location>
        <begin position="757"/>
        <end position="766"/>
    </location>
</feature>
<sequence length="975" mass="107725">MASPSIRTPPRPPSPTNTTYSGISNYRSESYRPLRDRQPSTSAQSSSREQIPAIPSVDPRTIARSHHDELRTFLASHLLKEPINSRSNAREKLTRLTRQQFQELSTDVYDELIRRKTNSTQNDVPFLPVRDDFHPKRNQARQKLATLPKTRFKDLSSDVYFELGRRYPEFTEPEVPPAQTSSSRYEESSADNVPSNNERMPRPFSPPMSPPQQAPAGGPAPRPALQDDLLFRRTTPENPQPYPMTRRPSQESSPGSGLAYNRRRPSQDTTTSYSFNRRPSQDTNAYSPTTATTGVIIPNKSTIAEEDIQVPFGREVEDDDDHENESGNARRDRDRDPRISVESIGTTGNGLTSGGDSPSRTMGGLSALGVNMLTNPMSEEDGAGSGRAGSEYYDKMSLGRASVASEGSTRGGRGGRQQSMEDPEKLRRDYEFKIATMSNRIGSLEGEVAEVTKHRLADEETIRNLRAELDGLRTHAEEQASTIRNLERQLDAQSGPALDRGNASESDAIIRELQQRCKALQEERDAQASSVNSEFVDNLQGEVQLLLDELKDLSVRNEEMMAEKDSDALLMQNLNTQLKEYRRKYEQAKTELRNLKATSQLYLQQHASKHQHDDGSPRVSDAGAILDIHMTAFQSSVDGLLTAARSSAPTSVLTAMKNVVTAVSAIIEDVKAYERRPRRDRMDVDEEQVRLVRERTEATLGNLVSASKNHASSYGLSPVSLMDAAASHVVAGVVELCKLVLLRRSSSLDRSNSTSSNGAGKSYTPTLRQVEEQNGGHGRVPSSGSGNFRNREEEYVPSNRYPSSRPSSGQGRRVSGENRASPSMNGNNSRSPVYNTISPIPPLPNGNAIVETAPADGVEDAWEELRPYLEAQSEQIVYTIQNLLSSLRAGAQGPDIHDDLTQIITIVSSIVAVSKDSLPAASVPQGEDLLRELSENCNKLSEMQAVSELTKPTRQTMQYSCFGVAKAMKELLKLR</sequence>
<name>A0A067MK79_BOTB1</name>
<feature type="compositionally biased region" description="Low complexity" evidence="3">
    <location>
        <begin position="747"/>
        <end position="756"/>
    </location>
</feature>
<keyword evidence="1" id="KW-0677">Repeat</keyword>
<dbReference type="GO" id="GO:0005078">
    <property type="term" value="F:MAP-kinase scaffold activity"/>
    <property type="evidence" value="ECO:0007669"/>
    <property type="project" value="TreeGrafter"/>
</dbReference>
<dbReference type="InterPro" id="IPR056439">
    <property type="entry name" value="VBS_C3G9"/>
</dbReference>
<feature type="region of interest" description="Disordered" evidence="3">
    <location>
        <begin position="170"/>
        <end position="293"/>
    </location>
</feature>
<feature type="compositionally biased region" description="Polar residues" evidence="3">
    <location>
        <begin position="818"/>
        <end position="838"/>
    </location>
</feature>
<dbReference type="PANTHER" id="PTHR21601:SF0">
    <property type="entry name" value="PROTEIN SPA2-RELATED"/>
    <property type="match status" value="1"/>
</dbReference>
<dbReference type="GO" id="GO:1902716">
    <property type="term" value="C:cell cortex of growing cell tip"/>
    <property type="evidence" value="ECO:0007669"/>
    <property type="project" value="TreeGrafter"/>
</dbReference>
<organism evidence="5 6">
    <name type="scientific">Botryobasidium botryosum (strain FD-172 SS1)</name>
    <dbReference type="NCBI Taxonomy" id="930990"/>
    <lineage>
        <taxon>Eukaryota</taxon>
        <taxon>Fungi</taxon>
        <taxon>Dikarya</taxon>
        <taxon>Basidiomycota</taxon>
        <taxon>Agaricomycotina</taxon>
        <taxon>Agaricomycetes</taxon>
        <taxon>Cantharellales</taxon>
        <taxon>Botryobasidiaceae</taxon>
        <taxon>Botryobasidium</taxon>
    </lineage>
</organism>
<dbReference type="HOGENOM" id="CLU_006748_0_0_1"/>
<dbReference type="OrthoDB" id="5588096at2759"/>
<keyword evidence="2" id="KW-0175">Coiled coil</keyword>
<protein>
    <recommendedName>
        <fullName evidence="4">GIT Spa2 homology (SHD) domain-containing protein</fullName>
    </recommendedName>
</protein>
<evidence type="ECO:0000313" key="5">
    <source>
        <dbReference type="EMBL" id="KDQ11966.1"/>
    </source>
</evidence>
<feature type="compositionally biased region" description="Basic and acidic residues" evidence="3">
    <location>
        <begin position="29"/>
        <end position="38"/>
    </location>
</feature>
<feature type="region of interest" description="Disordered" evidence="3">
    <location>
        <begin position="747"/>
        <end position="766"/>
    </location>
</feature>
<dbReference type="EMBL" id="KL198053">
    <property type="protein sequence ID" value="KDQ11966.1"/>
    <property type="molecule type" value="Genomic_DNA"/>
</dbReference>
<dbReference type="STRING" id="930990.A0A067MK79"/>
<feature type="region of interest" description="Disordered" evidence="3">
    <location>
        <begin position="795"/>
        <end position="839"/>
    </location>
</feature>
<evidence type="ECO:0000256" key="2">
    <source>
        <dbReference type="SAM" id="Coils"/>
    </source>
</evidence>
<feature type="domain" description="GIT Spa2 homology (SHD)" evidence="4">
    <location>
        <begin position="89"/>
        <end position="119"/>
    </location>
</feature>
<feature type="compositionally biased region" description="Polar residues" evidence="3">
    <location>
        <begin position="267"/>
        <end position="293"/>
    </location>
</feature>
<feature type="region of interest" description="Disordered" evidence="3">
    <location>
        <begin position="401"/>
        <end position="426"/>
    </location>
</feature>
<dbReference type="InterPro" id="IPR022018">
    <property type="entry name" value="GIT1_C"/>
</dbReference>
<keyword evidence="6" id="KW-1185">Reference proteome</keyword>
<evidence type="ECO:0000313" key="6">
    <source>
        <dbReference type="Proteomes" id="UP000027195"/>
    </source>
</evidence>
<feature type="compositionally biased region" description="Low complexity" evidence="3">
    <location>
        <begin position="797"/>
        <end position="813"/>
    </location>
</feature>
<gene>
    <name evidence="5" type="ORF">BOTBODRAFT_113544</name>
</gene>
<accession>A0A067MK79</accession>
<feature type="compositionally biased region" description="Basic and acidic residues" evidence="3">
    <location>
        <begin position="324"/>
        <end position="339"/>
    </location>
</feature>
<dbReference type="GO" id="GO:0005826">
    <property type="term" value="C:actomyosin contractile ring"/>
    <property type="evidence" value="ECO:0007669"/>
    <property type="project" value="TreeGrafter"/>
</dbReference>
<feature type="region of interest" description="Disordered" evidence="3">
    <location>
        <begin position="771"/>
        <end position="790"/>
    </location>
</feature>
<reference evidence="6" key="1">
    <citation type="journal article" date="2014" name="Proc. Natl. Acad. Sci. U.S.A.">
        <title>Extensive sampling of basidiomycete genomes demonstrates inadequacy of the white-rot/brown-rot paradigm for wood decay fungi.</title>
        <authorList>
            <person name="Riley R."/>
            <person name="Salamov A.A."/>
            <person name="Brown D.W."/>
            <person name="Nagy L.G."/>
            <person name="Floudas D."/>
            <person name="Held B.W."/>
            <person name="Levasseur A."/>
            <person name="Lombard V."/>
            <person name="Morin E."/>
            <person name="Otillar R."/>
            <person name="Lindquist E.A."/>
            <person name="Sun H."/>
            <person name="LaButti K.M."/>
            <person name="Schmutz J."/>
            <person name="Jabbour D."/>
            <person name="Luo H."/>
            <person name="Baker S.E."/>
            <person name="Pisabarro A.G."/>
            <person name="Walton J.D."/>
            <person name="Blanchette R.A."/>
            <person name="Henrissat B."/>
            <person name="Martin F."/>
            <person name="Cullen D."/>
            <person name="Hibbett D.S."/>
            <person name="Grigoriev I.V."/>
        </authorList>
    </citation>
    <scope>NUCLEOTIDE SEQUENCE [LARGE SCALE GENOMIC DNA]</scope>
    <source>
        <strain evidence="6">FD-172 SS1</strain>
    </source>
</reference>
<feature type="coiled-coil region" evidence="2">
    <location>
        <begin position="462"/>
        <end position="605"/>
    </location>
</feature>
<evidence type="ECO:0000256" key="1">
    <source>
        <dbReference type="ARBA" id="ARBA00022737"/>
    </source>
</evidence>
<feature type="compositionally biased region" description="Pro residues" evidence="3">
    <location>
        <begin position="203"/>
        <end position="222"/>
    </location>
</feature>
<feature type="domain" description="GIT Spa2 homology (SHD)" evidence="4">
    <location>
        <begin position="140"/>
        <end position="170"/>
    </location>
</feature>
<evidence type="ECO:0000259" key="4">
    <source>
        <dbReference type="SMART" id="SM00555"/>
    </source>
</evidence>
<dbReference type="Pfam" id="PF08518">
    <property type="entry name" value="GIT_SHD"/>
    <property type="match status" value="2"/>
</dbReference>
<dbReference type="Pfam" id="PF23742">
    <property type="entry name" value="VBS_C3G9"/>
    <property type="match status" value="1"/>
</dbReference>
<proteinExistence type="predicted"/>
<feature type="region of interest" description="Disordered" evidence="3">
    <location>
        <begin position="310"/>
        <end position="366"/>
    </location>
</feature>
<dbReference type="Pfam" id="PF12205">
    <property type="entry name" value="GIT1_C"/>
    <property type="match status" value="1"/>
</dbReference>
<dbReference type="InParanoid" id="A0A067MK79"/>
<dbReference type="Proteomes" id="UP000027195">
    <property type="component" value="Unassembled WGS sequence"/>
</dbReference>
<feature type="compositionally biased region" description="Polar residues" evidence="3">
    <location>
        <begin position="39"/>
        <end position="49"/>
    </location>
</feature>
<dbReference type="SMART" id="SM00555">
    <property type="entry name" value="GIT"/>
    <property type="match status" value="2"/>
</dbReference>
<dbReference type="PANTHER" id="PTHR21601">
    <property type="entry name" value="SPA2 PROTEIN"/>
    <property type="match status" value="1"/>
</dbReference>